<evidence type="ECO:0000313" key="8">
    <source>
        <dbReference type="Proteomes" id="UP000326565"/>
    </source>
</evidence>
<gene>
    <name evidence="7" type="ORF">BDV29DRAFT_163171</name>
</gene>
<keyword evidence="2" id="KW-0285">Flavoprotein</keyword>
<evidence type="ECO:0000256" key="4">
    <source>
        <dbReference type="ARBA" id="ARBA00023002"/>
    </source>
</evidence>
<dbReference type="SUPFAM" id="SSF51905">
    <property type="entry name" value="FAD/NAD(P)-binding domain"/>
    <property type="match status" value="1"/>
</dbReference>
<dbReference type="Pfam" id="PF01494">
    <property type="entry name" value="FAD_binding_3"/>
    <property type="match status" value="1"/>
</dbReference>
<dbReference type="Proteomes" id="UP000326565">
    <property type="component" value="Unassembled WGS sequence"/>
</dbReference>
<dbReference type="GO" id="GO:0004497">
    <property type="term" value="F:monooxygenase activity"/>
    <property type="evidence" value="ECO:0007669"/>
    <property type="project" value="UniProtKB-KW"/>
</dbReference>
<keyword evidence="3" id="KW-0274">FAD</keyword>
<evidence type="ECO:0000259" key="6">
    <source>
        <dbReference type="Pfam" id="PF01494"/>
    </source>
</evidence>
<dbReference type="PANTHER" id="PTHR13789:SF314">
    <property type="entry name" value="FAD-BINDING DOMAIN-CONTAINING PROTEIN"/>
    <property type="match status" value="1"/>
</dbReference>
<keyword evidence="8" id="KW-1185">Reference proteome</keyword>
<dbReference type="PRINTS" id="PR00420">
    <property type="entry name" value="RNGMNOXGNASE"/>
</dbReference>
<dbReference type="PANTHER" id="PTHR13789">
    <property type="entry name" value="MONOOXYGENASE"/>
    <property type="match status" value="1"/>
</dbReference>
<proteinExistence type="inferred from homology"/>
<name>A0A5N5WGY7_9EURO</name>
<dbReference type="OrthoDB" id="9993796at2759"/>
<dbReference type="EMBL" id="ML732462">
    <property type="protein sequence ID" value="KAB8067636.1"/>
    <property type="molecule type" value="Genomic_DNA"/>
</dbReference>
<sequence length="437" mass="47835">MDSGASLDIAVVGGGIAGLAAALYLQQSGHRITIFERSPLFKEAGFAVSIAPNGTKVLTALGIQLQSHHPCYQLNKMLAEFDYARAKAVDCHKIDVNCGITLKPIVDIPLESHLKRWGDRWVVLYRPDLHKELVRLASTEATSGPQITIRLGATVVKTEINTGTLFFENGTSFTADLIVGADGENSVVKEDKGVVRTRTHQSSLRVQSESVNQSLRPRCSCEMKLLALSSSQESTMSQLLRMEKDGQLQDLEAGYPVAQRHEHGPEESRRILLDQYKGFHPIIRRALGIVESSSDWDMNFTTTPLCWTAGKAVLIGDAVHSMFPTTGQGACQCLEDAAALGILLSRLSSPSDLSRRLELFQELRSNRVVEIHALLLVLLGREAQLGEHIRGVLPEGRVLGGPLDHLDITNGYDIFSESHQVLLSCLESKEGVQRASL</sequence>
<keyword evidence="5" id="KW-0503">Monooxygenase</keyword>
<reference evidence="7 8" key="1">
    <citation type="submission" date="2019-04" db="EMBL/GenBank/DDBJ databases">
        <title>Friends and foes A comparative genomics study of 23 Aspergillus species from section Flavi.</title>
        <authorList>
            <consortium name="DOE Joint Genome Institute"/>
            <person name="Kjaerbolling I."/>
            <person name="Vesth T."/>
            <person name="Frisvad J.C."/>
            <person name="Nybo J.L."/>
            <person name="Theobald S."/>
            <person name="Kildgaard S."/>
            <person name="Isbrandt T."/>
            <person name="Kuo A."/>
            <person name="Sato A."/>
            <person name="Lyhne E.K."/>
            <person name="Kogle M.E."/>
            <person name="Wiebenga A."/>
            <person name="Kun R.S."/>
            <person name="Lubbers R.J."/>
            <person name="Makela M.R."/>
            <person name="Barry K."/>
            <person name="Chovatia M."/>
            <person name="Clum A."/>
            <person name="Daum C."/>
            <person name="Haridas S."/>
            <person name="He G."/>
            <person name="LaButti K."/>
            <person name="Lipzen A."/>
            <person name="Mondo S."/>
            <person name="Riley R."/>
            <person name="Salamov A."/>
            <person name="Simmons B.A."/>
            <person name="Magnuson J.K."/>
            <person name="Henrissat B."/>
            <person name="Mortensen U.H."/>
            <person name="Larsen T.O."/>
            <person name="Devries R.P."/>
            <person name="Grigoriev I.V."/>
            <person name="Machida M."/>
            <person name="Baker S.E."/>
            <person name="Andersen M.R."/>
        </authorList>
    </citation>
    <scope>NUCLEOTIDE SEQUENCE [LARGE SCALE GENOMIC DNA]</scope>
    <source>
        <strain evidence="7 8">CBS 151.66</strain>
    </source>
</reference>
<dbReference type="GO" id="GO:0071949">
    <property type="term" value="F:FAD binding"/>
    <property type="evidence" value="ECO:0007669"/>
    <property type="project" value="InterPro"/>
</dbReference>
<feature type="domain" description="FAD-binding" evidence="6">
    <location>
        <begin position="8"/>
        <end position="352"/>
    </location>
</feature>
<evidence type="ECO:0000256" key="1">
    <source>
        <dbReference type="ARBA" id="ARBA00007992"/>
    </source>
</evidence>
<dbReference type="Gene3D" id="3.50.50.60">
    <property type="entry name" value="FAD/NAD(P)-binding domain"/>
    <property type="match status" value="1"/>
</dbReference>
<keyword evidence="4" id="KW-0560">Oxidoreductase</keyword>
<protein>
    <recommendedName>
        <fullName evidence="6">FAD-binding domain-containing protein</fullName>
    </recommendedName>
</protein>
<evidence type="ECO:0000256" key="2">
    <source>
        <dbReference type="ARBA" id="ARBA00022630"/>
    </source>
</evidence>
<accession>A0A5N5WGY7</accession>
<organism evidence="7 8">
    <name type="scientific">Aspergillus leporis</name>
    <dbReference type="NCBI Taxonomy" id="41062"/>
    <lineage>
        <taxon>Eukaryota</taxon>
        <taxon>Fungi</taxon>
        <taxon>Dikarya</taxon>
        <taxon>Ascomycota</taxon>
        <taxon>Pezizomycotina</taxon>
        <taxon>Eurotiomycetes</taxon>
        <taxon>Eurotiomycetidae</taxon>
        <taxon>Eurotiales</taxon>
        <taxon>Aspergillaceae</taxon>
        <taxon>Aspergillus</taxon>
        <taxon>Aspergillus subgen. Circumdati</taxon>
    </lineage>
</organism>
<evidence type="ECO:0000256" key="3">
    <source>
        <dbReference type="ARBA" id="ARBA00022827"/>
    </source>
</evidence>
<dbReference type="InterPro" id="IPR036188">
    <property type="entry name" value="FAD/NAD-bd_sf"/>
</dbReference>
<dbReference type="InterPro" id="IPR050493">
    <property type="entry name" value="FAD-dep_Monooxygenase_BioMet"/>
</dbReference>
<evidence type="ECO:0000313" key="7">
    <source>
        <dbReference type="EMBL" id="KAB8067636.1"/>
    </source>
</evidence>
<evidence type="ECO:0000256" key="5">
    <source>
        <dbReference type="ARBA" id="ARBA00023033"/>
    </source>
</evidence>
<comment type="similarity">
    <text evidence="1">Belongs to the paxM FAD-dependent monooxygenase family.</text>
</comment>
<dbReference type="InterPro" id="IPR002938">
    <property type="entry name" value="FAD-bd"/>
</dbReference>
<dbReference type="AlphaFoldDB" id="A0A5N5WGY7"/>